<dbReference type="InterPro" id="IPR032157">
    <property type="entry name" value="PAC4"/>
</dbReference>
<organism evidence="2 3">
    <name type="scientific">Cylindrobasidium torrendii FP15055 ss-10</name>
    <dbReference type="NCBI Taxonomy" id="1314674"/>
    <lineage>
        <taxon>Eukaryota</taxon>
        <taxon>Fungi</taxon>
        <taxon>Dikarya</taxon>
        <taxon>Basidiomycota</taxon>
        <taxon>Agaricomycotina</taxon>
        <taxon>Agaricomycetes</taxon>
        <taxon>Agaricomycetidae</taxon>
        <taxon>Agaricales</taxon>
        <taxon>Marasmiineae</taxon>
        <taxon>Physalacriaceae</taxon>
        <taxon>Cylindrobasidium</taxon>
    </lineage>
</organism>
<dbReference type="Proteomes" id="UP000054007">
    <property type="component" value="Unassembled WGS sequence"/>
</dbReference>
<feature type="chain" id="PRO_5002316750" evidence="1">
    <location>
        <begin position="18"/>
        <end position="94"/>
    </location>
</feature>
<name>A0A0D7ATE4_9AGAR</name>
<dbReference type="STRING" id="1314674.A0A0D7ATE4"/>
<evidence type="ECO:0000256" key="1">
    <source>
        <dbReference type="SAM" id="SignalP"/>
    </source>
</evidence>
<feature type="non-terminal residue" evidence="2">
    <location>
        <position position="1"/>
    </location>
</feature>
<reference evidence="2 3" key="1">
    <citation type="journal article" date="2015" name="Fungal Genet. Biol.">
        <title>Evolution of novel wood decay mechanisms in Agaricales revealed by the genome sequences of Fistulina hepatica and Cylindrobasidium torrendii.</title>
        <authorList>
            <person name="Floudas D."/>
            <person name="Held B.W."/>
            <person name="Riley R."/>
            <person name="Nagy L.G."/>
            <person name="Koehler G."/>
            <person name="Ransdell A.S."/>
            <person name="Younus H."/>
            <person name="Chow J."/>
            <person name="Chiniquy J."/>
            <person name="Lipzen A."/>
            <person name="Tritt A."/>
            <person name="Sun H."/>
            <person name="Haridas S."/>
            <person name="LaButti K."/>
            <person name="Ohm R.A."/>
            <person name="Kues U."/>
            <person name="Blanchette R.A."/>
            <person name="Grigoriev I.V."/>
            <person name="Minto R.E."/>
            <person name="Hibbett D.S."/>
        </authorList>
    </citation>
    <scope>NUCLEOTIDE SEQUENCE [LARGE SCALE GENOMIC DNA]</scope>
    <source>
        <strain evidence="2 3">FP15055 ss-10</strain>
    </source>
</reference>
<keyword evidence="3" id="KW-1185">Reference proteome</keyword>
<evidence type="ECO:0000313" key="3">
    <source>
        <dbReference type="Proteomes" id="UP000054007"/>
    </source>
</evidence>
<keyword evidence="1" id="KW-0732">Signal</keyword>
<dbReference type="EMBL" id="KN880900">
    <property type="protein sequence ID" value="KIY61643.1"/>
    <property type="molecule type" value="Genomic_DNA"/>
</dbReference>
<dbReference type="Pfam" id="PF16093">
    <property type="entry name" value="PAC4"/>
    <property type="match status" value="1"/>
</dbReference>
<protein>
    <submittedName>
        <fullName evidence="2">Uncharacterized protein</fullName>
    </submittedName>
</protein>
<accession>A0A0D7ATE4</accession>
<evidence type="ECO:0000313" key="2">
    <source>
        <dbReference type="EMBL" id="KIY61643.1"/>
    </source>
</evidence>
<feature type="signal peptide" evidence="1">
    <location>
        <begin position="1"/>
        <end position="17"/>
    </location>
</feature>
<proteinExistence type="predicted"/>
<dbReference type="GO" id="GO:0043248">
    <property type="term" value="P:proteasome assembly"/>
    <property type="evidence" value="ECO:0007669"/>
    <property type="project" value="InterPro"/>
</dbReference>
<dbReference type="AlphaFoldDB" id="A0A0D7ATE4"/>
<sequence>ITSLINSFMIWAGSANATTEDSNPGENGRLFRDWTCAMSQPNKQPIGTTLLRTSTSDAALSMAQRIARRTPKAIFLSADVSPQHAPVAERSSIP</sequence>
<dbReference type="OrthoDB" id="368507at2759"/>
<gene>
    <name evidence="2" type="ORF">CYLTODRAFT_362581</name>
</gene>